<sequence>MLEVKFYDTVDDSLLKFAVIISQRRVRIRSNIGMLVHLYLQEMKHTFLYLVSSM</sequence>
<reference evidence="1 2" key="1">
    <citation type="submission" date="2024-03" db="EMBL/GenBank/DDBJ databases">
        <title>Human intestinal bacterial collection.</title>
        <authorList>
            <person name="Pauvert C."/>
            <person name="Hitch T.C.A."/>
            <person name="Clavel T."/>
        </authorList>
    </citation>
    <scope>NUCLEOTIDE SEQUENCE [LARGE SCALE GENOMIC DNA]</scope>
    <source>
        <strain evidence="1 2">CLA-AA-H255</strain>
    </source>
</reference>
<proteinExistence type="predicted"/>
<accession>A0ABV1BU23</accession>
<organism evidence="1 2">
    <name type="scientific">[Lactobacillus] rogosae</name>
    <dbReference type="NCBI Taxonomy" id="706562"/>
    <lineage>
        <taxon>Bacteria</taxon>
        <taxon>Bacillati</taxon>
        <taxon>Bacillota</taxon>
        <taxon>Clostridia</taxon>
        <taxon>Lachnospirales</taxon>
        <taxon>Lachnospiraceae</taxon>
        <taxon>Lachnospira</taxon>
    </lineage>
</organism>
<dbReference type="EMBL" id="JBBMER010000003">
    <property type="protein sequence ID" value="MEQ2379243.1"/>
    <property type="molecule type" value="Genomic_DNA"/>
</dbReference>
<comment type="caution">
    <text evidence="1">The sequence shown here is derived from an EMBL/GenBank/DDBJ whole genome shotgun (WGS) entry which is preliminary data.</text>
</comment>
<evidence type="ECO:0000313" key="2">
    <source>
        <dbReference type="Proteomes" id="UP001442364"/>
    </source>
</evidence>
<gene>
    <name evidence="1" type="ORF">WMO14_05045</name>
</gene>
<protein>
    <submittedName>
        <fullName evidence="1">Uncharacterized protein</fullName>
    </submittedName>
</protein>
<dbReference type="RefSeq" id="WP_349153384.1">
    <property type="nucleotide sequence ID" value="NZ_JBBMER010000003.1"/>
</dbReference>
<name>A0ABV1BU23_9FIRM</name>
<keyword evidence="2" id="KW-1185">Reference proteome</keyword>
<dbReference type="Proteomes" id="UP001442364">
    <property type="component" value="Unassembled WGS sequence"/>
</dbReference>
<evidence type="ECO:0000313" key="1">
    <source>
        <dbReference type="EMBL" id="MEQ2379243.1"/>
    </source>
</evidence>